<dbReference type="RefSeq" id="XP_037223900.1">
    <property type="nucleotide sequence ID" value="XM_037358805.1"/>
</dbReference>
<keyword evidence="3" id="KW-1185">Reference proteome</keyword>
<organism evidence="2 3">
    <name type="scientific">Mycena indigotica</name>
    <dbReference type="NCBI Taxonomy" id="2126181"/>
    <lineage>
        <taxon>Eukaryota</taxon>
        <taxon>Fungi</taxon>
        <taxon>Dikarya</taxon>
        <taxon>Basidiomycota</taxon>
        <taxon>Agaricomycotina</taxon>
        <taxon>Agaricomycetes</taxon>
        <taxon>Agaricomycetidae</taxon>
        <taxon>Agaricales</taxon>
        <taxon>Marasmiineae</taxon>
        <taxon>Mycenaceae</taxon>
        <taxon>Mycena</taxon>
    </lineage>
</organism>
<protein>
    <recommendedName>
        <fullName evidence="4">Secreted protein</fullName>
    </recommendedName>
</protein>
<feature type="chain" id="PRO_5034865125" description="Secreted protein" evidence="1">
    <location>
        <begin position="21"/>
        <end position="143"/>
    </location>
</feature>
<evidence type="ECO:0000256" key="1">
    <source>
        <dbReference type="SAM" id="SignalP"/>
    </source>
</evidence>
<sequence length="143" mass="15783">MFPFGASAAGVLGLISSLRATPTAVANMTNTARLSGINNSQLLVSAADYHWKPVARSWRRRIHPPSRASVETRASDRKSNLHWSIELVILDLASSPLAIYAPMQHRYHFRSVLCLPRAAFGPPISYLPRYRANDEATSRGLSL</sequence>
<accession>A0A8H6WBG4</accession>
<evidence type="ECO:0008006" key="4">
    <source>
        <dbReference type="Google" id="ProtNLM"/>
    </source>
</evidence>
<feature type="signal peptide" evidence="1">
    <location>
        <begin position="1"/>
        <end position="20"/>
    </location>
</feature>
<evidence type="ECO:0000313" key="3">
    <source>
        <dbReference type="Proteomes" id="UP000636479"/>
    </source>
</evidence>
<dbReference type="Proteomes" id="UP000636479">
    <property type="component" value="Unassembled WGS sequence"/>
</dbReference>
<keyword evidence="1" id="KW-0732">Signal</keyword>
<dbReference type="EMBL" id="JACAZF010000002">
    <property type="protein sequence ID" value="KAF7311792.1"/>
    <property type="molecule type" value="Genomic_DNA"/>
</dbReference>
<dbReference type="AlphaFoldDB" id="A0A8H6WBG4"/>
<gene>
    <name evidence="2" type="ORF">MIND_00189700</name>
</gene>
<proteinExistence type="predicted"/>
<name>A0A8H6WBG4_9AGAR</name>
<evidence type="ECO:0000313" key="2">
    <source>
        <dbReference type="EMBL" id="KAF7311792.1"/>
    </source>
</evidence>
<reference evidence="2" key="1">
    <citation type="submission" date="2020-05" db="EMBL/GenBank/DDBJ databases">
        <title>Mycena genomes resolve the evolution of fungal bioluminescence.</title>
        <authorList>
            <person name="Tsai I.J."/>
        </authorList>
    </citation>
    <scope>NUCLEOTIDE SEQUENCE</scope>
    <source>
        <strain evidence="2">171206Taipei</strain>
    </source>
</reference>
<comment type="caution">
    <text evidence="2">The sequence shown here is derived from an EMBL/GenBank/DDBJ whole genome shotgun (WGS) entry which is preliminary data.</text>
</comment>
<dbReference type="GeneID" id="59341321"/>